<comment type="caution">
    <text evidence="2">The sequence shown here is derived from an EMBL/GenBank/DDBJ whole genome shotgun (WGS) entry which is preliminary data.</text>
</comment>
<dbReference type="EMBL" id="JRWG01000003">
    <property type="protein sequence ID" value="KXO00069.1"/>
    <property type="molecule type" value="Genomic_DNA"/>
</dbReference>
<proteinExistence type="predicted"/>
<reference evidence="2 3" key="2">
    <citation type="journal article" date="2016" name="Int. J. Syst. Evol. Microbiol.">
        <title>Vitellibacter aquimaris sp. nov., a marine bacterium isolated from seawater.</title>
        <authorList>
            <person name="Thevarajoo S."/>
            <person name="Selvaratnam C."/>
            <person name="Goh K.M."/>
            <person name="Hong K.W."/>
            <person name="Chan X.Y."/>
            <person name="Chan K.G."/>
            <person name="Chong C.S."/>
        </authorList>
    </citation>
    <scope>NUCLEOTIDE SEQUENCE [LARGE SCALE GENOMIC DNA]</scope>
    <source>
        <strain evidence="2 3">D-24</strain>
    </source>
</reference>
<name>A0A137RIR0_9FLAO</name>
<keyword evidence="3" id="KW-1185">Reference proteome</keyword>
<gene>
    <name evidence="2" type="ORF">LS48_06235</name>
</gene>
<evidence type="ECO:0000313" key="2">
    <source>
        <dbReference type="EMBL" id="KXO00069.1"/>
    </source>
</evidence>
<dbReference type="Pfam" id="PF12728">
    <property type="entry name" value="HTH_17"/>
    <property type="match status" value="1"/>
</dbReference>
<protein>
    <recommendedName>
        <fullName evidence="1">Helix-turn-helix domain-containing protein</fullName>
    </recommendedName>
</protein>
<reference evidence="3" key="1">
    <citation type="submission" date="2014-10" db="EMBL/GenBank/DDBJ databases">
        <title>Genome sequencing of Vitellibacter sp. D-24.</title>
        <authorList>
            <person name="Thevarajoo S."/>
            <person name="Selvaratnam C."/>
            <person name="Goh K.M."/>
            <person name="Chong C.S."/>
        </authorList>
    </citation>
    <scope>NUCLEOTIDE SEQUENCE [LARGE SCALE GENOMIC DNA]</scope>
    <source>
        <strain evidence="3">D-24</strain>
    </source>
</reference>
<organism evidence="2 3">
    <name type="scientific">Aequorivita aquimaris</name>
    <dbReference type="NCBI Taxonomy" id="1548749"/>
    <lineage>
        <taxon>Bacteria</taxon>
        <taxon>Pseudomonadati</taxon>
        <taxon>Bacteroidota</taxon>
        <taxon>Flavobacteriia</taxon>
        <taxon>Flavobacteriales</taxon>
        <taxon>Flavobacteriaceae</taxon>
        <taxon>Aequorivita</taxon>
    </lineage>
</organism>
<dbReference type="RefSeq" id="WP_062621088.1">
    <property type="nucleotide sequence ID" value="NZ_JRWG01000003.1"/>
</dbReference>
<evidence type="ECO:0000313" key="3">
    <source>
        <dbReference type="Proteomes" id="UP000070138"/>
    </source>
</evidence>
<sequence length="76" mass="9005">MDKEPIKNGSKDLSRIRLLKDEQIIELFGISKSCLYRWRKKGEIPFMKIGSTHFYLEDVILKMLYMRGGRLPDDEI</sequence>
<dbReference type="InterPro" id="IPR041657">
    <property type="entry name" value="HTH_17"/>
</dbReference>
<dbReference type="OrthoDB" id="1028470at2"/>
<dbReference type="SUPFAM" id="SSF46955">
    <property type="entry name" value="Putative DNA-binding domain"/>
    <property type="match status" value="1"/>
</dbReference>
<dbReference type="InterPro" id="IPR009061">
    <property type="entry name" value="DNA-bd_dom_put_sf"/>
</dbReference>
<feature type="domain" description="Helix-turn-helix" evidence="1">
    <location>
        <begin position="19"/>
        <end position="61"/>
    </location>
</feature>
<dbReference type="Proteomes" id="UP000070138">
    <property type="component" value="Unassembled WGS sequence"/>
</dbReference>
<evidence type="ECO:0000259" key="1">
    <source>
        <dbReference type="Pfam" id="PF12728"/>
    </source>
</evidence>
<dbReference type="AlphaFoldDB" id="A0A137RIR0"/>
<accession>A0A137RIR0</accession>